<feature type="non-terminal residue" evidence="2">
    <location>
        <position position="94"/>
    </location>
</feature>
<dbReference type="AlphaFoldDB" id="A0A8J9UHP5"/>
<keyword evidence="3" id="KW-1185">Reference proteome</keyword>
<keyword evidence="1" id="KW-0732">Signal</keyword>
<gene>
    <name evidence="2" type="ORF">BINO364_LOCUS6735</name>
</gene>
<reference evidence="2" key="1">
    <citation type="submission" date="2021-12" db="EMBL/GenBank/DDBJ databases">
        <authorList>
            <person name="Martin H S."/>
        </authorList>
    </citation>
    <scope>NUCLEOTIDE SEQUENCE</scope>
</reference>
<proteinExistence type="predicted"/>
<dbReference type="Proteomes" id="UP000838878">
    <property type="component" value="Chromosome 2"/>
</dbReference>
<feature type="chain" id="PRO_5035420064" evidence="1">
    <location>
        <begin position="18"/>
        <end position="94"/>
    </location>
</feature>
<name>A0A8J9UHP5_9NEOP</name>
<sequence>MRSRVIVNSLLLTVADGWTNGSPTSPESVLVFAKHWAKWRATEYKEDQSGGEPECAKMLADRKKWRRIVKRITSRDVHDCSAKSVTKKKKNILF</sequence>
<feature type="signal peptide" evidence="1">
    <location>
        <begin position="1"/>
        <end position="17"/>
    </location>
</feature>
<evidence type="ECO:0000256" key="1">
    <source>
        <dbReference type="SAM" id="SignalP"/>
    </source>
</evidence>
<accession>A0A8J9UHP5</accession>
<organism evidence="2 3">
    <name type="scientific">Brenthis ino</name>
    <name type="common">lesser marbled fritillary</name>
    <dbReference type="NCBI Taxonomy" id="405034"/>
    <lineage>
        <taxon>Eukaryota</taxon>
        <taxon>Metazoa</taxon>
        <taxon>Ecdysozoa</taxon>
        <taxon>Arthropoda</taxon>
        <taxon>Hexapoda</taxon>
        <taxon>Insecta</taxon>
        <taxon>Pterygota</taxon>
        <taxon>Neoptera</taxon>
        <taxon>Endopterygota</taxon>
        <taxon>Lepidoptera</taxon>
        <taxon>Glossata</taxon>
        <taxon>Ditrysia</taxon>
        <taxon>Papilionoidea</taxon>
        <taxon>Nymphalidae</taxon>
        <taxon>Heliconiinae</taxon>
        <taxon>Argynnini</taxon>
        <taxon>Brenthis</taxon>
    </lineage>
</organism>
<dbReference type="EMBL" id="OV170222">
    <property type="protein sequence ID" value="CAH0720516.1"/>
    <property type="molecule type" value="Genomic_DNA"/>
</dbReference>
<protein>
    <submittedName>
        <fullName evidence="2">Uncharacterized protein</fullName>
    </submittedName>
</protein>
<evidence type="ECO:0000313" key="2">
    <source>
        <dbReference type="EMBL" id="CAH0720516.1"/>
    </source>
</evidence>
<evidence type="ECO:0000313" key="3">
    <source>
        <dbReference type="Proteomes" id="UP000838878"/>
    </source>
</evidence>